<dbReference type="PANTHER" id="PTHR40743:SF1">
    <property type="entry name" value="POSSIBLE GLYCOSYLTRANSFERASE"/>
    <property type="match status" value="1"/>
</dbReference>
<comment type="caution">
    <text evidence="3">The sequence shown here is derived from an EMBL/GenBank/DDBJ whole genome shotgun (WGS) entry which is preliminary data.</text>
</comment>
<dbReference type="OrthoDB" id="5977719at2759"/>
<feature type="transmembrane region" description="Helical" evidence="2">
    <location>
        <begin position="37"/>
        <end position="59"/>
    </location>
</feature>
<organism evidence="3 4">
    <name type="scientific">Owenia fusiformis</name>
    <name type="common">Polychaete worm</name>
    <dbReference type="NCBI Taxonomy" id="6347"/>
    <lineage>
        <taxon>Eukaryota</taxon>
        <taxon>Metazoa</taxon>
        <taxon>Spiralia</taxon>
        <taxon>Lophotrochozoa</taxon>
        <taxon>Annelida</taxon>
        <taxon>Polychaeta</taxon>
        <taxon>Sedentaria</taxon>
        <taxon>Canalipalpata</taxon>
        <taxon>Sabellida</taxon>
        <taxon>Oweniida</taxon>
        <taxon>Oweniidae</taxon>
        <taxon>Owenia</taxon>
    </lineage>
</organism>
<keyword evidence="2" id="KW-0472">Membrane</keyword>
<keyword evidence="2" id="KW-1133">Transmembrane helix</keyword>
<dbReference type="Proteomes" id="UP000749559">
    <property type="component" value="Unassembled WGS sequence"/>
</dbReference>
<keyword evidence="2" id="KW-0812">Transmembrane</keyword>
<dbReference type="EMBL" id="CAIIXF020000011">
    <property type="protein sequence ID" value="CAH1799885.1"/>
    <property type="molecule type" value="Genomic_DNA"/>
</dbReference>
<feature type="region of interest" description="Disordered" evidence="1">
    <location>
        <begin position="104"/>
        <end position="167"/>
    </location>
</feature>
<evidence type="ECO:0000313" key="4">
    <source>
        <dbReference type="Proteomes" id="UP000749559"/>
    </source>
</evidence>
<sequence>MKSKIASLFIRPCVLNIIRYQNNMKFFRLGLRNINKIVFVLQMSSICILGFLVAIWLHWERLFHSEPSWKRGRIDNQIREMIDMKNYDYSKVLGEHLDIGDTLESDMGDVKRGNDEEYTRDDFGGNLKDDTRNDTRENARDSSPRDNKEAEWRPENRNSYKNSFEQTRNDSHVIHKVNVTNDKEHIDHYLKNNTTFDRAIPQGKRTFLESQDMLDYIDQVPYTRISLNLDLVKCKVKLHLVVSFPLLVFLNGTINPAFKRFLPKFTMNDLIIRQWEYLDTLKTNLQHPCVTSIHILSHSTLEDVILHQNIVTINQTLLKKVHYATLYGRATMGQVWEYTSVSLLGKHVVVLNADIILGEGFEKINPDYLNITNVLYVLSRHKSPKMDIKGSGCNDVIHGVAKDFCDTYIRSHDAYVIYMNKVFSEKNLKYLHYPLNYLGAENKLIGFWKREYDYKLLNPCKVLKIYHNHCSNLHFDKRVRIKPSDSNNFYKIYVKPTSSLVV</sequence>
<gene>
    <name evidence="3" type="ORF">OFUS_LOCUS23847</name>
</gene>
<keyword evidence="4" id="KW-1185">Reference proteome</keyword>
<proteinExistence type="predicted"/>
<reference evidence="3" key="1">
    <citation type="submission" date="2022-03" db="EMBL/GenBank/DDBJ databases">
        <authorList>
            <person name="Martin C."/>
        </authorList>
    </citation>
    <scope>NUCLEOTIDE SEQUENCE</scope>
</reference>
<dbReference type="PANTHER" id="PTHR40743">
    <property type="entry name" value="NUCLEOTIDE-DIPHOSPHO-SUGAR TRANSFERASE CONTAINING PROTEIN"/>
    <property type="match status" value="1"/>
</dbReference>
<evidence type="ECO:0000313" key="3">
    <source>
        <dbReference type="EMBL" id="CAH1799885.1"/>
    </source>
</evidence>
<accession>A0A8S4Q697</accession>
<protein>
    <submittedName>
        <fullName evidence="3">Uncharacterized protein</fullName>
    </submittedName>
</protein>
<feature type="compositionally biased region" description="Basic and acidic residues" evidence="1">
    <location>
        <begin position="108"/>
        <end position="158"/>
    </location>
</feature>
<evidence type="ECO:0000256" key="1">
    <source>
        <dbReference type="SAM" id="MobiDB-lite"/>
    </source>
</evidence>
<dbReference type="AlphaFoldDB" id="A0A8S4Q697"/>
<evidence type="ECO:0000256" key="2">
    <source>
        <dbReference type="SAM" id="Phobius"/>
    </source>
</evidence>
<name>A0A8S4Q697_OWEFU</name>